<dbReference type="AlphaFoldDB" id="A0AAV7TNT7"/>
<protein>
    <submittedName>
        <fullName evidence="2">Uncharacterized protein</fullName>
    </submittedName>
</protein>
<dbReference type="EMBL" id="JANPWB010000006">
    <property type="protein sequence ID" value="KAJ1177428.1"/>
    <property type="molecule type" value="Genomic_DNA"/>
</dbReference>
<dbReference type="Proteomes" id="UP001066276">
    <property type="component" value="Chromosome 3_2"/>
</dbReference>
<comment type="caution">
    <text evidence="2">The sequence shown here is derived from an EMBL/GenBank/DDBJ whole genome shotgun (WGS) entry which is preliminary data.</text>
</comment>
<gene>
    <name evidence="2" type="ORF">NDU88_002683</name>
</gene>
<organism evidence="2 3">
    <name type="scientific">Pleurodeles waltl</name>
    <name type="common">Iberian ribbed newt</name>
    <dbReference type="NCBI Taxonomy" id="8319"/>
    <lineage>
        <taxon>Eukaryota</taxon>
        <taxon>Metazoa</taxon>
        <taxon>Chordata</taxon>
        <taxon>Craniata</taxon>
        <taxon>Vertebrata</taxon>
        <taxon>Euteleostomi</taxon>
        <taxon>Amphibia</taxon>
        <taxon>Batrachia</taxon>
        <taxon>Caudata</taxon>
        <taxon>Salamandroidea</taxon>
        <taxon>Salamandridae</taxon>
        <taxon>Pleurodelinae</taxon>
        <taxon>Pleurodeles</taxon>
    </lineage>
</organism>
<proteinExistence type="predicted"/>
<accession>A0AAV7TNT7</accession>
<evidence type="ECO:0000313" key="2">
    <source>
        <dbReference type="EMBL" id="KAJ1177428.1"/>
    </source>
</evidence>
<keyword evidence="3" id="KW-1185">Reference proteome</keyword>
<evidence type="ECO:0000313" key="3">
    <source>
        <dbReference type="Proteomes" id="UP001066276"/>
    </source>
</evidence>
<evidence type="ECO:0000256" key="1">
    <source>
        <dbReference type="SAM" id="MobiDB-lite"/>
    </source>
</evidence>
<sequence length="182" mass="19574">MCRAAEAPLLRVLRQALGHEATAVILEAKLHAMLTSPPACTHGSRNGSLELSLGLRELLEASGVQYCRGREPELRLLSTNLYKLVHCLLVHGPRAEGDFEHLPQVPPEGTEGPAKASHSPAAEEAMGTEGEQPLVENGEAPGSTSRGWPRMRPETLCSRSRTGRCAVQARVLVPRRGALLVP</sequence>
<feature type="region of interest" description="Disordered" evidence="1">
    <location>
        <begin position="104"/>
        <end position="151"/>
    </location>
</feature>
<reference evidence="2" key="1">
    <citation type="journal article" date="2022" name="bioRxiv">
        <title>Sequencing and chromosome-scale assembly of the giantPleurodeles waltlgenome.</title>
        <authorList>
            <person name="Brown T."/>
            <person name="Elewa A."/>
            <person name="Iarovenko S."/>
            <person name="Subramanian E."/>
            <person name="Araus A.J."/>
            <person name="Petzold A."/>
            <person name="Susuki M."/>
            <person name="Suzuki K.-i.T."/>
            <person name="Hayashi T."/>
            <person name="Toyoda A."/>
            <person name="Oliveira C."/>
            <person name="Osipova E."/>
            <person name="Leigh N.D."/>
            <person name="Simon A."/>
            <person name="Yun M.H."/>
        </authorList>
    </citation>
    <scope>NUCLEOTIDE SEQUENCE</scope>
    <source>
        <strain evidence="2">20211129_DDA</strain>
        <tissue evidence="2">Liver</tissue>
    </source>
</reference>
<name>A0AAV7TNT7_PLEWA</name>